<dbReference type="GeneID" id="136819196"/>
<dbReference type="GO" id="GO:0001939">
    <property type="term" value="C:female pronucleus"/>
    <property type="evidence" value="ECO:0007669"/>
    <property type="project" value="TreeGrafter"/>
</dbReference>
<dbReference type="AlphaFoldDB" id="A0A7M5VH62"/>
<dbReference type="Pfam" id="PF07004">
    <property type="entry name" value="SHIPPO-rpt"/>
    <property type="match status" value="6"/>
</dbReference>
<dbReference type="GO" id="GO:0042393">
    <property type="term" value="F:histone binding"/>
    <property type="evidence" value="ECO:0007669"/>
    <property type="project" value="TreeGrafter"/>
</dbReference>
<evidence type="ECO:0000256" key="1">
    <source>
        <dbReference type="ARBA" id="ARBA00004123"/>
    </source>
</evidence>
<evidence type="ECO:0008006" key="8">
    <source>
        <dbReference type="Google" id="ProtNLM"/>
    </source>
</evidence>
<dbReference type="GO" id="GO:0005737">
    <property type="term" value="C:cytoplasm"/>
    <property type="evidence" value="ECO:0007669"/>
    <property type="project" value="UniProtKB-SubCell"/>
</dbReference>
<keyword evidence="7" id="KW-1185">Reference proteome</keyword>
<evidence type="ECO:0000313" key="7">
    <source>
        <dbReference type="Proteomes" id="UP000594262"/>
    </source>
</evidence>
<evidence type="ECO:0000313" key="6">
    <source>
        <dbReference type="EnsemblMetazoa" id="CLYHEMP011668.1"/>
    </source>
</evidence>
<keyword evidence="4" id="KW-0539">Nucleus</keyword>
<dbReference type="Proteomes" id="UP000594262">
    <property type="component" value="Unplaced"/>
</dbReference>
<protein>
    <recommendedName>
        <fullName evidence="8">O(6)-methylguanine-induced apoptosis 2</fullName>
    </recommendedName>
</protein>
<dbReference type="GO" id="GO:0003682">
    <property type="term" value="F:chromatin binding"/>
    <property type="evidence" value="ECO:0007669"/>
    <property type="project" value="TreeGrafter"/>
</dbReference>
<organism evidence="6 7">
    <name type="scientific">Clytia hemisphaerica</name>
    <dbReference type="NCBI Taxonomy" id="252671"/>
    <lineage>
        <taxon>Eukaryota</taxon>
        <taxon>Metazoa</taxon>
        <taxon>Cnidaria</taxon>
        <taxon>Hydrozoa</taxon>
        <taxon>Hydroidolina</taxon>
        <taxon>Leptothecata</taxon>
        <taxon>Obeliida</taxon>
        <taxon>Clytiidae</taxon>
        <taxon>Clytia</taxon>
    </lineage>
</organism>
<dbReference type="GO" id="GO:0044727">
    <property type="term" value="P:epigenetic programing of male pronucleus"/>
    <property type="evidence" value="ECO:0007669"/>
    <property type="project" value="TreeGrafter"/>
</dbReference>
<comment type="subcellular location">
    <subcellularLocation>
        <location evidence="2">Cytoplasm</location>
    </subcellularLocation>
    <subcellularLocation>
        <location evidence="1">Nucleus</location>
    </subcellularLocation>
</comment>
<reference evidence="6" key="1">
    <citation type="submission" date="2021-01" db="UniProtKB">
        <authorList>
            <consortium name="EnsemblMetazoa"/>
        </authorList>
    </citation>
    <scope>IDENTIFICATION</scope>
</reference>
<evidence type="ECO:0000256" key="4">
    <source>
        <dbReference type="ARBA" id="ARBA00023242"/>
    </source>
</evidence>
<dbReference type="PANTHER" id="PTHR35678">
    <property type="entry name" value="PROTEIN STPG4"/>
    <property type="match status" value="1"/>
</dbReference>
<feature type="region of interest" description="Disordered" evidence="5">
    <location>
        <begin position="1"/>
        <end position="29"/>
    </location>
</feature>
<dbReference type="PANTHER" id="PTHR35678:SF1">
    <property type="entry name" value="PROTEIN STPG4"/>
    <property type="match status" value="1"/>
</dbReference>
<dbReference type="EnsemblMetazoa" id="CLYHEMT011668.1">
    <property type="protein sequence ID" value="CLYHEMP011668.1"/>
    <property type="gene ID" value="CLYHEMG011668"/>
</dbReference>
<accession>A0A7M5VH62</accession>
<dbReference type="InterPro" id="IPR010736">
    <property type="entry name" value="SHIPPO-rpt"/>
</dbReference>
<feature type="region of interest" description="Disordered" evidence="5">
    <location>
        <begin position="203"/>
        <end position="222"/>
    </location>
</feature>
<evidence type="ECO:0000256" key="2">
    <source>
        <dbReference type="ARBA" id="ARBA00004496"/>
    </source>
</evidence>
<keyword evidence="3" id="KW-0963">Cytoplasm</keyword>
<evidence type="ECO:0000256" key="3">
    <source>
        <dbReference type="ARBA" id="ARBA00022490"/>
    </source>
</evidence>
<name>A0A7M5VH62_9CNID</name>
<dbReference type="OrthoDB" id="186871at2759"/>
<feature type="compositionally biased region" description="Polar residues" evidence="5">
    <location>
        <begin position="1"/>
        <end position="10"/>
    </location>
</feature>
<dbReference type="GO" id="GO:0042585">
    <property type="term" value="C:germinal vesicle"/>
    <property type="evidence" value="ECO:0007669"/>
    <property type="project" value="TreeGrafter"/>
</dbReference>
<dbReference type="RefSeq" id="XP_066931509.1">
    <property type="nucleotide sequence ID" value="XM_067075408.1"/>
</dbReference>
<proteinExistence type="predicted"/>
<dbReference type="GO" id="GO:0001940">
    <property type="term" value="C:male pronucleus"/>
    <property type="evidence" value="ECO:0007669"/>
    <property type="project" value="TreeGrafter"/>
</dbReference>
<evidence type="ECO:0000256" key="5">
    <source>
        <dbReference type="SAM" id="MobiDB-lite"/>
    </source>
</evidence>
<sequence>MHSLTDSISPASKYLPKNTKVTSGKLHRGHSKIAASASIPSKYQTIVISNEERKGFSSGTKRFSDLSLTEGPGPGNYSIAKSLSHESHVSHSKKGLGGFASKVSRFPQPWNEEHTVGPGQYESNGFASQKDFNKANCTSNFHKPIAVKNEKMQYQTPAPNQYNISQKQTGKTTRENNVAACAAFSSKTKRDFLSRLPQRVVPAPGQYNIPDPWTNESDNLRGTQAPFKSTTDRFAVMNKAALENPGPGSYNPYEKLKILNRKSLPRKYYLCISAPAISMPPEPDAPGPGQYDLVDYDGEQPQFATSSMFVSTTNRMVPKRNGNAPGPGTYNPHHIGKVSFLYNSDKKWI</sequence>